<reference evidence="3 4" key="1">
    <citation type="submission" date="2020-02" db="EMBL/GenBank/DDBJ databases">
        <title>Draft genome sequence of two Spirosoma agri KCTC 52727 and Spirosoma terrae KCTC 52035.</title>
        <authorList>
            <person name="Rojas J."/>
            <person name="Ambika Manirajan B."/>
            <person name="Ratering S."/>
            <person name="Suarez C."/>
            <person name="Schnell S."/>
        </authorList>
    </citation>
    <scope>NUCLEOTIDE SEQUENCE [LARGE SCALE GENOMIC DNA]</scope>
    <source>
        <strain evidence="3 4">KCTC 52727</strain>
    </source>
</reference>
<dbReference type="Proteomes" id="UP000477386">
    <property type="component" value="Unassembled WGS sequence"/>
</dbReference>
<dbReference type="PROSITE" id="PS51450">
    <property type="entry name" value="LRR"/>
    <property type="match status" value="1"/>
</dbReference>
<dbReference type="PANTHER" id="PTHR48051">
    <property type="match status" value="1"/>
</dbReference>
<dbReference type="GO" id="GO:0005737">
    <property type="term" value="C:cytoplasm"/>
    <property type="evidence" value="ECO:0007669"/>
    <property type="project" value="TreeGrafter"/>
</dbReference>
<dbReference type="RefSeq" id="WP_164039767.1">
    <property type="nucleotide sequence ID" value="NZ_JAAGNZ010000001.1"/>
</dbReference>
<evidence type="ECO:0000313" key="4">
    <source>
        <dbReference type="Proteomes" id="UP000477386"/>
    </source>
</evidence>
<keyword evidence="2" id="KW-0677">Repeat</keyword>
<comment type="caution">
    <text evidence="3">The sequence shown here is derived from an EMBL/GenBank/DDBJ whole genome shotgun (WGS) entry which is preliminary data.</text>
</comment>
<dbReference type="InterPro" id="IPR050216">
    <property type="entry name" value="LRR_domain-containing"/>
</dbReference>
<evidence type="ECO:0000256" key="1">
    <source>
        <dbReference type="ARBA" id="ARBA00022614"/>
    </source>
</evidence>
<keyword evidence="1" id="KW-0433">Leucine-rich repeat</keyword>
<keyword evidence="4" id="KW-1185">Reference proteome</keyword>
<name>A0A6M0IK08_9BACT</name>
<protein>
    <submittedName>
        <fullName evidence="3">Leucine-rich repeat domain-containing protein</fullName>
    </submittedName>
</protein>
<dbReference type="InterPro" id="IPR001611">
    <property type="entry name" value="Leu-rich_rpt"/>
</dbReference>
<evidence type="ECO:0000313" key="3">
    <source>
        <dbReference type="EMBL" id="NEU68197.1"/>
    </source>
</evidence>
<dbReference type="AlphaFoldDB" id="A0A6M0IK08"/>
<dbReference type="Pfam" id="PF13855">
    <property type="entry name" value="LRR_8"/>
    <property type="match status" value="2"/>
</dbReference>
<evidence type="ECO:0000256" key="2">
    <source>
        <dbReference type="ARBA" id="ARBA00022737"/>
    </source>
</evidence>
<dbReference type="InterPro" id="IPR032675">
    <property type="entry name" value="LRR_dom_sf"/>
</dbReference>
<dbReference type="SUPFAM" id="SSF52058">
    <property type="entry name" value="L domain-like"/>
    <property type="match status" value="1"/>
</dbReference>
<gene>
    <name evidence="3" type="ORF">GK091_14995</name>
</gene>
<dbReference type="SMART" id="SM00369">
    <property type="entry name" value="LRR_TYP"/>
    <property type="match status" value="8"/>
</dbReference>
<dbReference type="InterPro" id="IPR003591">
    <property type="entry name" value="Leu-rich_rpt_typical-subtyp"/>
</dbReference>
<organism evidence="3 4">
    <name type="scientific">Spirosoma agri</name>
    <dbReference type="NCBI Taxonomy" id="1987381"/>
    <lineage>
        <taxon>Bacteria</taxon>
        <taxon>Pseudomonadati</taxon>
        <taxon>Bacteroidota</taxon>
        <taxon>Cytophagia</taxon>
        <taxon>Cytophagales</taxon>
        <taxon>Cytophagaceae</taxon>
        <taxon>Spirosoma</taxon>
    </lineage>
</organism>
<accession>A0A6M0IK08</accession>
<dbReference type="SMART" id="SM00364">
    <property type="entry name" value="LRR_BAC"/>
    <property type="match status" value="6"/>
</dbReference>
<dbReference type="PANTHER" id="PTHR48051:SF1">
    <property type="entry name" value="RAS SUPPRESSOR PROTEIN 1"/>
    <property type="match status" value="1"/>
</dbReference>
<dbReference type="Pfam" id="PF13516">
    <property type="entry name" value="LRR_6"/>
    <property type="match status" value="1"/>
</dbReference>
<dbReference type="Gene3D" id="3.80.10.10">
    <property type="entry name" value="Ribonuclease Inhibitor"/>
    <property type="match status" value="2"/>
</dbReference>
<dbReference type="PRINTS" id="PR00019">
    <property type="entry name" value="LEURICHRPT"/>
</dbReference>
<dbReference type="EMBL" id="JAAGNZ010000001">
    <property type="protein sequence ID" value="NEU68197.1"/>
    <property type="molecule type" value="Genomic_DNA"/>
</dbReference>
<sequence length="483" mass="55402">MKKLLLLAGFSLFGIRGWSQVSVVLLRDTTRLNLSPSTLAKTYPPALDRMTFYSGVSSKITGAFSSNKTKLFFDTLNTRNQQFYTFIERNKKKLPILGVLLQTIEFIRPDGTYEQVFCSFTGQKLTDEQEGQLLLLLTDWYKRPFPIKTQTGFTWNSMNTLGNVPPKRTVRRGAGIISTLEAAEKTTRPDTVKMLAFNQLDLLTIPEVVYRFPKLEELDLSKNSLHELPARLTAAIPTLKRLSVLYNTIPDDSVFITRNKHLVALNLQGNKLTRTPRSIGQNRRLESLWLGNNKLTELDTKLIRRLRRLTDLNLYNAGLTQLPKTIGKLKRVRVIDLYYNKLTELPRQLTRMKRLEQLAVSHNDLKELPASLAKLRRLQVIYAHHNRISQLPDTFQKMKYLTILDLGYNWFSVAPAVLASIPSLEELDLSNNNLQELPRSLGESRQLRKLYLRSNPLSRDNVKAGPYAPLIQQLEANQTEVFY</sequence>
<proteinExistence type="predicted"/>